<reference evidence="10 11" key="1">
    <citation type="submission" date="2019-09" db="EMBL/GenBank/DDBJ databases">
        <title>Bird 10,000 Genomes (B10K) Project - Family phase.</title>
        <authorList>
            <person name="Zhang G."/>
        </authorList>
    </citation>
    <scope>NUCLEOTIDE SEQUENCE [LARGE SCALE GENOMIC DNA]</scope>
    <source>
        <strain evidence="10">B10K-DU-001-77</strain>
        <tissue evidence="10">Muscle</tissue>
    </source>
</reference>
<evidence type="ECO:0000313" key="11">
    <source>
        <dbReference type="Proteomes" id="UP000590623"/>
    </source>
</evidence>
<evidence type="ECO:0000259" key="9">
    <source>
        <dbReference type="PROSITE" id="PS50235"/>
    </source>
</evidence>
<gene>
    <name evidence="10" type="primary">Usp36_0</name>
    <name evidence="10" type="ORF">CINMEX_R04334</name>
</gene>
<dbReference type="GO" id="GO:0005829">
    <property type="term" value="C:cytosol"/>
    <property type="evidence" value="ECO:0007669"/>
    <property type="project" value="TreeGrafter"/>
</dbReference>
<dbReference type="PROSITE" id="PS00973">
    <property type="entry name" value="USP_2"/>
    <property type="match status" value="1"/>
</dbReference>
<dbReference type="InterPro" id="IPR038765">
    <property type="entry name" value="Papain-like_cys_pep_sf"/>
</dbReference>
<evidence type="ECO:0000256" key="8">
    <source>
        <dbReference type="SAM" id="MobiDB-lite"/>
    </source>
</evidence>
<dbReference type="GO" id="GO:0006508">
    <property type="term" value="P:proteolysis"/>
    <property type="evidence" value="ECO:0007669"/>
    <property type="project" value="UniProtKB-KW"/>
</dbReference>
<keyword evidence="5" id="KW-0833">Ubl conjugation pathway</keyword>
<organism evidence="10 11">
    <name type="scientific">Cinclus mexicanus</name>
    <name type="common">American dipper</name>
    <dbReference type="NCBI Taxonomy" id="161649"/>
    <lineage>
        <taxon>Eukaryota</taxon>
        <taxon>Metazoa</taxon>
        <taxon>Chordata</taxon>
        <taxon>Craniata</taxon>
        <taxon>Vertebrata</taxon>
        <taxon>Euteleostomi</taxon>
        <taxon>Archelosauria</taxon>
        <taxon>Archosauria</taxon>
        <taxon>Dinosauria</taxon>
        <taxon>Saurischia</taxon>
        <taxon>Theropoda</taxon>
        <taxon>Coelurosauria</taxon>
        <taxon>Aves</taxon>
        <taxon>Neognathae</taxon>
        <taxon>Neoaves</taxon>
        <taxon>Telluraves</taxon>
        <taxon>Australaves</taxon>
        <taxon>Passeriformes</taxon>
        <taxon>Cinclidae</taxon>
        <taxon>Cinclus</taxon>
    </lineage>
</organism>
<dbReference type="GO" id="GO:0042981">
    <property type="term" value="P:regulation of apoptotic process"/>
    <property type="evidence" value="ECO:0007669"/>
    <property type="project" value="TreeGrafter"/>
</dbReference>
<dbReference type="InterPro" id="IPR028889">
    <property type="entry name" value="USP"/>
</dbReference>
<evidence type="ECO:0000256" key="1">
    <source>
        <dbReference type="ARBA" id="ARBA00000707"/>
    </source>
</evidence>
<dbReference type="PANTHER" id="PTHR24006">
    <property type="entry name" value="UBIQUITIN CARBOXYL-TERMINAL HYDROLASE"/>
    <property type="match status" value="1"/>
</dbReference>
<dbReference type="PROSITE" id="PS00972">
    <property type="entry name" value="USP_1"/>
    <property type="match status" value="1"/>
</dbReference>
<dbReference type="SUPFAM" id="SSF54001">
    <property type="entry name" value="Cysteine proteinases"/>
    <property type="match status" value="1"/>
</dbReference>
<dbReference type="GO" id="GO:0004843">
    <property type="term" value="F:cysteine-type deubiquitinase activity"/>
    <property type="evidence" value="ECO:0007669"/>
    <property type="project" value="UniProtKB-EC"/>
</dbReference>
<dbReference type="InterPro" id="IPR018200">
    <property type="entry name" value="USP_CS"/>
</dbReference>
<feature type="domain" description="USP" evidence="9">
    <location>
        <begin position="75"/>
        <end position="378"/>
    </location>
</feature>
<feature type="region of interest" description="Disordered" evidence="8">
    <location>
        <begin position="26"/>
        <end position="48"/>
    </location>
</feature>
<feature type="non-terminal residue" evidence="10">
    <location>
        <position position="378"/>
    </location>
</feature>
<name>A0A7L2J490_CINMU</name>
<evidence type="ECO:0000313" key="10">
    <source>
        <dbReference type="EMBL" id="NXR16673.1"/>
    </source>
</evidence>
<proteinExistence type="predicted"/>
<dbReference type="GO" id="GO:0016579">
    <property type="term" value="P:protein deubiquitination"/>
    <property type="evidence" value="ECO:0007669"/>
    <property type="project" value="InterPro"/>
</dbReference>
<evidence type="ECO:0000256" key="4">
    <source>
        <dbReference type="ARBA" id="ARBA00022670"/>
    </source>
</evidence>
<dbReference type="OrthoDB" id="420187at2759"/>
<keyword evidence="7" id="KW-0788">Thiol protease</keyword>
<dbReference type="FunFam" id="3.90.70.10:FF:000016">
    <property type="entry name" value="Ubiquitin carboxyl-terminal hydrolase 36"/>
    <property type="match status" value="1"/>
</dbReference>
<dbReference type="InterPro" id="IPR050164">
    <property type="entry name" value="Peptidase_C19"/>
</dbReference>
<dbReference type="EC" id="3.4.19.12" evidence="2"/>
<comment type="caution">
    <text evidence="10">The sequence shown here is derived from an EMBL/GenBank/DDBJ whole genome shotgun (WGS) entry which is preliminary data.</text>
</comment>
<dbReference type="AlphaFoldDB" id="A0A7L2J490"/>
<evidence type="ECO:0000256" key="5">
    <source>
        <dbReference type="ARBA" id="ARBA00022786"/>
    </source>
</evidence>
<keyword evidence="3" id="KW-0597">Phosphoprotein</keyword>
<evidence type="ECO:0000256" key="6">
    <source>
        <dbReference type="ARBA" id="ARBA00022801"/>
    </source>
</evidence>
<dbReference type="InterPro" id="IPR001394">
    <property type="entry name" value="Peptidase_C19_UCH"/>
</dbReference>
<evidence type="ECO:0000256" key="2">
    <source>
        <dbReference type="ARBA" id="ARBA00012759"/>
    </source>
</evidence>
<evidence type="ECO:0000256" key="3">
    <source>
        <dbReference type="ARBA" id="ARBA00022553"/>
    </source>
</evidence>
<dbReference type="PROSITE" id="PS50235">
    <property type="entry name" value="USP_3"/>
    <property type="match status" value="1"/>
</dbReference>
<feature type="non-terminal residue" evidence="10">
    <location>
        <position position="1"/>
    </location>
</feature>
<dbReference type="Pfam" id="PF00443">
    <property type="entry name" value="UCH"/>
    <property type="match status" value="1"/>
</dbReference>
<dbReference type="Proteomes" id="UP000590623">
    <property type="component" value="Unassembled WGS sequence"/>
</dbReference>
<dbReference type="GO" id="GO:0005634">
    <property type="term" value="C:nucleus"/>
    <property type="evidence" value="ECO:0007669"/>
    <property type="project" value="TreeGrafter"/>
</dbReference>
<evidence type="ECO:0000256" key="7">
    <source>
        <dbReference type="ARBA" id="ARBA00022807"/>
    </source>
</evidence>
<sequence length="378" mass="42460">GLAGQLEHLRGKYEHIGAEALRRPLGTAGSLPERPQNPQGKWSEPAGDGIPAPQKVLFPAQSLSMKWERVHRVGAGLSNLGNTCFLNSALQCLTYTPPLTNYLLSREHGRTCAHGSFCMMCTMQNHTIQAFANSGNAIKPLSIIRDLKKISHNLRFGRQEDAHEFLRYTIDAMQKACLNGYTKLDRQTQATTLVHQIFGGYLRSRVQCLECRTVSDTYDPYLDVTLEVERAANIVRALELFVKPEQLGGDNAYRCSMCRKKVPASKRFTIHRASNVLTISLKRFGSCSSSGGRKITKDVGYPEFLDIRPYMSEPKGDPITYGLYAVLVHSGYSCNAGHYFCYVKASNGQWYRMNDHEVHPSNIKVVLNQQAYVLFYLR</sequence>
<dbReference type="Gene3D" id="3.90.70.10">
    <property type="entry name" value="Cysteine proteinases"/>
    <property type="match status" value="1"/>
</dbReference>
<dbReference type="EMBL" id="VWYM01000278">
    <property type="protein sequence ID" value="NXR16673.1"/>
    <property type="molecule type" value="Genomic_DNA"/>
</dbReference>
<dbReference type="PANTHER" id="PTHR24006:SF653">
    <property type="entry name" value="UBIQUITIN CARBOXYL-TERMINAL HYDROLASE 36"/>
    <property type="match status" value="1"/>
</dbReference>
<protein>
    <recommendedName>
        <fullName evidence="2">ubiquitinyl hydrolase 1</fullName>
        <ecNumber evidence="2">3.4.19.12</ecNumber>
    </recommendedName>
</protein>
<keyword evidence="11" id="KW-1185">Reference proteome</keyword>
<dbReference type="CDD" id="cd02661">
    <property type="entry name" value="Peptidase_C19E"/>
    <property type="match status" value="1"/>
</dbReference>
<accession>A0A7L2J490</accession>
<comment type="catalytic activity">
    <reaction evidence="1">
        <text>Thiol-dependent hydrolysis of ester, thioester, amide, peptide and isopeptide bonds formed by the C-terminal Gly of ubiquitin (a 76-residue protein attached to proteins as an intracellular targeting signal).</text>
        <dbReference type="EC" id="3.4.19.12"/>
    </reaction>
</comment>
<keyword evidence="6 10" id="KW-0378">Hydrolase</keyword>
<keyword evidence="4" id="KW-0645">Protease</keyword>